<feature type="compositionally biased region" description="Gly residues" evidence="1">
    <location>
        <begin position="217"/>
        <end position="231"/>
    </location>
</feature>
<evidence type="ECO:0000313" key="3">
    <source>
        <dbReference type="EMBL" id="KTD52992.1"/>
    </source>
</evidence>
<feature type="compositionally biased region" description="Gly residues" evidence="1">
    <location>
        <begin position="426"/>
        <end position="439"/>
    </location>
</feature>
<dbReference type="PRINTS" id="PR01228">
    <property type="entry name" value="EGGSHELL"/>
</dbReference>
<keyword evidence="2" id="KW-0812">Transmembrane</keyword>
<gene>
    <name evidence="3" type="ORF">Lqua_0825</name>
    <name evidence="4" type="ORF">NCTC12376_01006</name>
</gene>
<keyword evidence="2" id="KW-0472">Membrane</keyword>
<keyword evidence="5" id="KW-1185">Reference proteome</keyword>
<evidence type="ECO:0000313" key="6">
    <source>
        <dbReference type="Proteomes" id="UP000254230"/>
    </source>
</evidence>
<dbReference type="Proteomes" id="UP000254230">
    <property type="component" value="Unassembled WGS sequence"/>
</dbReference>
<dbReference type="EMBL" id="UGOW01000001">
    <property type="protein sequence ID" value="STY17212.1"/>
    <property type="molecule type" value="Genomic_DNA"/>
</dbReference>
<dbReference type="RefSeq" id="WP_058473010.1">
    <property type="nucleotide sequence ID" value="NZ_CAAAIL010000018.1"/>
</dbReference>
<dbReference type="AlphaFoldDB" id="A0A378KRM1"/>
<evidence type="ECO:0000313" key="5">
    <source>
        <dbReference type="Proteomes" id="UP000054639"/>
    </source>
</evidence>
<feature type="transmembrane region" description="Helical" evidence="2">
    <location>
        <begin position="7"/>
        <end position="27"/>
    </location>
</feature>
<feature type="region of interest" description="Disordered" evidence="1">
    <location>
        <begin position="217"/>
        <end position="250"/>
    </location>
</feature>
<dbReference type="Proteomes" id="UP000054639">
    <property type="component" value="Unassembled WGS sequence"/>
</dbReference>
<name>A0A378KRM1_9GAMM</name>
<reference evidence="3 5" key="1">
    <citation type="submission" date="2015-11" db="EMBL/GenBank/DDBJ databases">
        <title>Genomic analysis of 38 Legionella species identifies large and diverse effector repertoires.</title>
        <authorList>
            <person name="Burstein D."/>
            <person name="Amaro F."/>
            <person name="Zusman T."/>
            <person name="Lifshitz Z."/>
            <person name="Cohen O."/>
            <person name="Gilbert J.A."/>
            <person name="Pupko T."/>
            <person name="Shuman H.A."/>
            <person name="Segal G."/>
        </authorList>
    </citation>
    <scope>NUCLEOTIDE SEQUENCE [LARGE SCALE GENOMIC DNA]</scope>
    <source>
        <strain evidence="3 5">ATCC 49507</strain>
    </source>
</reference>
<feature type="region of interest" description="Disordered" evidence="1">
    <location>
        <begin position="407"/>
        <end position="448"/>
    </location>
</feature>
<dbReference type="STRING" id="45072.Lqua_0825"/>
<evidence type="ECO:0000256" key="1">
    <source>
        <dbReference type="SAM" id="MobiDB-lite"/>
    </source>
</evidence>
<feature type="region of interest" description="Disordered" evidence="1">
    <location>
        <begin position="301"/>
        <end position="364"/>
    </location>
</feature>
<accession>A0A378KRM1</accession>
<dbReference type="EMBL" id="LNYR01000006">
    <property type="protein sequence ID" value="KTD52992.1"/>
    <property type="molecule type" value="Genomic_DNA"/>
</dbReference>
<reference evidence="4 6" key="2">
    <citation type="submission" date="2018-06" db="EMBL/GenBank/DDBJ databases">
        <authorList>
            <consortium name="Pathogen Informatics"/>
            <person name="Doyle S."/>
        </authorList>
    </citation>
    <scope>NUCLEOTIDE SEQUENCE [LARGE SCALE GENOMIC DNA]</scope>
    <source>
        <strain evidence="4 6">NCTC12376</strain>
    </source>
</reference>
<evidence type="ECO:0000313" key="4">
    <source>
        <dbReference type="EMBL" id="STY17212.1"/>
    </source>
</evidence>
<protein>
    <submittedName>
        <fullName evidence="4">Uncharacterized protein</fullName>
    </submittedName>
</protein>
<sequence>MFKLKDWIYCFFLFASPSLFALTTLIVTDNTDNDPGGFGLNGELRYFLNTMNQNLNTAPDDYAIVFDHPMTIQLNGILPIINNSSNPVNITIGNPTPNFTVTIDGNNGAYSGFFIPTGTVTIQNMIFQNLTAKGGDGGNGISGGGGGMGAGGAIYAPRTFLNGSNPAITLLNVLIRNCSAVGGNGGNYFTLMSTGDEGGGGGGGFSGNGGSITTTGTTGGAGGGGFGGNGGDVTLSTSDPSGAGGGGGGGGGIGSRATLGLLTNLGDGGADNNPGLDGNGYGLNIPAGSGGGGNSGGINAGGGGGGSGTPSGGGGGGGNAGMNGLNPQGSTPPLRRQNIDPSGGNGSDGAGSGGGGVVIFNPVQNDIDGHSGTAGYAGGGGGGAGTGAYDNSPYSYTVQGGSGGIGGGGGGGGVNQSGMTSAEGGNSSGGGGGGGGGPSNGPTAFGGVDTGNLGGGAGGLGASSYGSGFGGGGGGGGSGLGAAIFVDSNLNFTVQALSGVPTTFNTPNNTVQAGIHGTGGPGGSDGFDGSAMGTSIFLRTGSSLTFLAQDAGDLLTLGDQVAFTDDTVFGTGGTGVFIRGNGTVVYNGASDYPGTVKIDNANFKVNGQINQASISVCRNSNLSSQRGTLSGSGTLTGAVNANSGTISPDTGATLTLGSLSLNSSASGGGIGSLVHIDINTNGTSLVAVNGPASLAGTLEINLAPNTQPGLYTILTSSGITGTFDSVTFTDNPATFMGTTPLYTLSYLPVGAPTYVQFNFLGYPAPPPPSPSSVDIPATVNGSPIVNPAVVCCGRPVILGPLPVPGSGPTIYTIINQTGNVTCHIGQTSTQTYLKMNGKNGSCTIIGKKNGIVSNPLKVIAP</sequence>
<feature type="compositionally biased region" description="Gly residues" evidence="1">
    <location>
        <begin position="301"/>
        <end position="321"/>
    </location>
</feature>
<keyword evidence="2" id="KW-1133">Transmembrane helix</keyword>
<evidence type="ECO:0000256" key="2">
    <source>
        <dbReference type="SAM" id="Phobius"/>
    </source>
</evidence>
<organism evidence="4 6">
    <name type="scientific">Legionella quateirensis</name>
    <dbReference type="NCBI Taxonomy" id="45072"/>
    <lineage>
        <taxon>Bacteria</taxon>
        <taxon>Pseudomonadati</taxon>
        <taxon>Pseudomonadota</taxon>
        <taxon>Gammaproteobacteria</taxon>
        <taxon>Legionellales</taxon>
        <taxon>Legionellaceae</taxon>
        <taxon>Legionella</taxon>
    </lineage>
</organism>
<feature type="compositionally biased region" description="Gly residues" evidence="1">
    <location>
        <begin position="343"/>
        <end position="357"/>
    </location>
</feature>
<proteinExistence type="predicted"/>